<dbReference type="AlphaFoldDB" id="A0A9X1B9C7"/>
<dbReference type="Gene3D" id="3.40.50.2000">
    <property type="entry name" value="Glycogen Phosphorylase B"/>
    <property type="match status" value="1"/>
</dbReference>
<keyword evidence="2" id="KW-1185">Reference proteome</keyword>
<dbReference type="Pfam" id="PF13692">
    <property type="entry name" value="Glyco_trans_1_4"/>
    <property type="match status" value="1"/>
</dbReference>
<name>A0A9X1B9C7_9GAMM</name>
<accession>A0A9X1B9C7</accession>
<evidence type="ECO:0000313" key="1">
    <source>
        <dbReference type="EMBL" id="MBK1644901.1"/>
    </source>
</evidence>
<gene>
    <name evidence="1" type="ORF">CKO25_09610</name>
</gene>
<dbReference type="SUPFAM" id="SSF53756">
    <property type="entry name" value="UDP-Glycosyltransferase/glycogen phosphorylase"/>
    <property type="match status" value="1"/>
</dbReference>
<reference evidence="1 2" key="1">
    <citation type="journal article" date="2020" name="Microorganisms">
        <title>Osmotic Adaptation and Compatible Solute Biosynthesis of Phototrophic Bacteria as Revealed from Genome Analyses.</title>
        <authorList>
            <person name="Imhoff J.F."/>
            <person name="Rahn T."/>
            <person name="Kunzel S."/>
            <person name="Keller A."/>
            <person name="Neulinger S.C."/>
        </authorList>
    </citation>
    <scope>NUCLEOTIDE SEQUENCE [LARGE SCALE GENOMIC DNA]</scope>
    <source>
        <strain evidence="1 2">DSM 21303</strain>
    </source>
</reference>
<evidence type="ECO:0000313" key="2">
    <source>
        <dbReference type="Proteomes" id="UP001138802"/>
    </source>
</evidence>
<protein>
    <submittedName>
        <fullName evidence="1">Uncharacterized protein</fullName>
    </submittedName>
</protein>
<dbReference type="Proteomes" id="UP001138802">
    <property type="component" value="Unassembled WGS sequence"/>
</dbReference>
<dbReference type="EMBL" id="NRSD01000008">
    <property type="protein sequence ID" value="MBK1644901.1"/>
    <property type="molecule type" value="Genomic_DNA"/>
</dbReference>
<comment type="caution">
    <text evidence="1">The sequence shown here is derived from an EMBL/GenBank/DDBJ whole genome shotgun (WGS) entry which is preliminary data.</text>
</comment>
<organism evidence="1 2">
    <name type="scientific">Thiocapsa imhoffii</name>
    <dbReference type="NCBI Taxonomy" id="382777"/>
    <lineage>
        <taxon>Bacteria</taxon>
        <taxon>Pseudomonadati</taxon>
        <taxon>Pseudomonadota</taxon>
        <taxon>Gammaproteobacteria</taxon>
        <taxon>Chromatiales</taxon>
        <taxon>Chromatiaceae</taxon>
        <taxon>Thiocapsa</taxon>
    </lineage>
</organism>
<proteinExistence type="predicted"/>
<sequence length="337" mass="37301">MIEALAQSDDRIGASWFCNADLPHVDAILERADVLVICHAKYSVDSAQLVAKARCLGKRVLYDIDDLVFDGRYVHLVLNYLDHPTREIDFDYWFADFARYGALMRLCDGVILTNDYLAERASEFSGLPTSVVPNFMNQAQLEHSARILADKRSSGFARDQRVHLGYFSGSPTHQRDFAVVEDALRDLLMSDSRLVLRVVGHLEPGPVLAPFADRIERFPLQNVLNLQRLMGEVEINLVPLQENAFTHCKSALKVFEAAAVGTISVASPTFTLQAAIRDGETGFVAPAQDWSDTLLRAIAALDHYQEMALAAAAAAWSRDVPEAQGPGLLRALFGDEI</sequence>